<dbReference type="PANTHER" id="PTHR24213">
    <property type="entry name" value="ACTIN-BINDING LIM PROTEIN"/>
    <property type="match status" value="1"/>
</dbReference>
<sequence length="173" mass="20061">MDQLKRFQIFIELPRSQELTVTQTCTPYYLHHPGGVGEELAPGTTFQILAPRSSLYHFYHPKTMYPDSNIYKKSLIYTQREFMGGSPQSKPFIEELITKLSKFPASQAPDSNQMAKVKTAFWSAPHDSSLWRQDGGSRQHLTGRQKKRRKRSKIMTPEKKMKALKEVLERETQ</sequence>
<dbReference type="EMBL" id="VBQZ03000041">
    <property type="protein sequence ID" value="MXQ87860.1"/>
    <property type="molecule type" value="Genomic_DNA"/>
</dbReference>
<gene>
    <name evidence="3" type="ORF">E5288_WYG015360</name>
</gene>
<evidence type="ECO:0000259" key="2">
    <source>
        <dbReference type="Pfam" id="PF16182"/>
    </source>
</evidence>
<reference evidence="3" key="1">
    <citation type="submission" date="2019-10" db="EMBL/GenBank/DDBJ databases">
        <title>The sequence and de novo assembly of the wild yak genome.</title>
        <authorList>
            <person name="Liu Y."/>
        </authorList>
    </citation>
    <scope>NUCLEOTIDE SEQUENCE [LARGE SCALE GENOMIC DNA]</scope>
    <source>
        <strain evidence="3">WY2019</strain>
    </source>
</reference>
<name>A0A6B0RD01_9CETA</name>
<dbReference type="Proteomes" id="UP000322234">
    <property type="component" value="Unassembled WGS sequence"/>
</dbReference>
<feature type="compositionally biased region" description="Basic residues" evidence="1">
    <location>
        <begin position="141"/>
        <end position="153"/>
    </location>
</feature>
<dbReference type="GO" id="GO:0051015">
    <property type="term" value="F:actin filament binding"/>
    <property type="evidence" value="ECO:0007669"/>
    <property type="project" value="TreeGrafter"/>
</dbReference>
<feature type="region of interest" description="Disordered" evidence="1">
    <location>
        <begin position="127"/>
        <end position="173"/>
    </location>
</feature>
<feature type="domain" description="Putative adherens-junction anchoring" evidence="2">
    <location>
        <begin position="53"/>
        <end position="166"/>
    </location>
</feature>
<dbReference type="Pfam" id="PF16182">
    <property type="entry name" value="AbLIM_anchor"/>
    <property type="match status" value="1"/>
</dbReference>
<dbReference type="InterPro" id="IPR032402">
    <property type="entry name" value="AbLIM_anchor"/>
</dbReference>
<comment type="caution">
    <text evidence="3">The sequence shown here is derived from an EMBL/GenBank/DDBJ whole genome shotgun (WGS) entry which is preliminary data.</text>
</comment>
<dbReference type="PANTHER" id="PTHR24213:SF17">
    <property type="entry name" value="DEMATIN"/>
    <property type="match status" value="1"/>
</dbReference>
<accession>A0A6B0RD01</accession>
<evidence type="ECO:0000256" key="1">
    <source>
        <dbReference type="SAM" id="MobiDB-lite"/>
    </source>
</evidence>
<dbReference type="GO" id="GO:0005886">
    <property type="term" value="C:plasma membrane"/>
    <property type="evidence" value="ECO:0007669"/>
    <property type="project" value="TreeGrafter"/>
</dbReference>
<protein>
    <recommendedName>
        <fullName evidence="2">Putative adherens-junction anchoring domain-containing protein</fullName>
    </recommendedName>
</protein>
<proteinExistence type="predicted"/>
<dbReference type="GO" id="GO:0015629">
    <property type="term" value="C:actin cytoskeleton"/>
    <property type="evidence" value="ECO:0007669"/>
    <property type="project" value="TreeGrafter"/>
</dbReference>
<dbReference type="AlphaFoldDB" id="A0A6B0RD01"/>
<evidence type="ECO:0000313" key="4">
    <source>
        <dbReference type="Proteomes" id="UP000322234"/>
    </source>
</evidence>
<dbReference type="GO" id="GO:0051017">
    <property type="term" value="P:actin filament bundle assembly"/>
    <property type="evidence" value="ECO:0007669"/>
    <property type="project" value="TreeGrafter"/>
</dbReference>
<feature type="compositionally biased region" description="Basic and acidic residues" evidence="1">
    <location>
        <begin position="156"/>
        <end position="173"/>
    </location>
</feature>
<evidence type="ECO:0000313" key="3">
    <source>
        <dbReference type="EMBL" id="MXQ87860.1"/>
    </source>
</evidence>
<dbReference type="InterPro" id="IPR051618">
    <property type="entry name" value="Actin-binding_LIM"/>
</dbReference>
<dbReference type="GO" id="GO:0030032">
    <property type="term" value="P:lamellipodium assembly"/>
    <property type="evidence" value="ECO:0007669"/>
    <property type="project" value="TreeGrafter"/>
</dbReference>
<organism evidence="3 4">
    <name type="scientific">Bos mutus</name>
    <name type="common">wild yak</name>
    <dbReference type="NCBI Taxonomy" id="72004"/>
    <lineage>
        <taxon>Eukaryota</taxon>
        <taxon>Metazoa</taxon>
        <taxon>Chordata</taxon>
        <taxon>Craniata</taxon>
        <taxon>Vertebrata</taxon>
        <taxon>Euteleostomi</taxon>
        <taxon>Mammalia</taxon>
        <taxon>Eutheria</taxon>
        <taxon>Laurasiatheria</taxon>
        <taxon>Artiodactyla</taxon>
        <taxon>Ruminantia</taxon>
        <taxon>Pecora</taxon>
        <taxon>Bovidae</taxon>
        <taxon>Bovinae</taxon>
        <taxon>Bos</taxon>
    </lineage>
</organism>
<keyword evidence="4" id="KW-1185">Reference proteome</keyword>